<dbReference type="EMBL" id="JANLCJ010000761">
    <property type="protein sequence ID" value="MCS5737494.1"/>
    <property type="molecule type" value="Genomic_DNA"/>
</dbReference>
<comment type="caution">
    <text evidence="7">The sequence shown here is derived from an EMBL/GenBank/DDBJ whole genome shotgun (WGS) entry which is preliminary data.</text>
</comment>
<evidence type="ECO:0000256" key="1">
    <source>
        <dbReference type="ARBA" id="ARBA00001966"/>
    </source>
</evidence>
<evidence type="ECO:0000256" key="4">
    <source>
        <dbReference type="ARBA" id="ARBA00022723"/>
    </source>
</evidence>
<evidence type="ECO:0000313" key="8">
    <source>
        <dbReference type="Proteomes" id="UP001165586"/>
    </source>
</evidence>
<evidence type="ECO:0000313" key="7">
    <source>
        <dbReference type="EMBL" id="MCS5737494.1"/>
    </source>
</evidence>
<evidence type="ECO:0000256" key="6">
    <source>
        <dbReference type="ARBA" id="ARBA00023014"/>
    </source>
</evidence>
<keyword evidence="3" id="KW-0949">S-adenosyl-L-methionine</keyword>
<dbReference type="Pfam" id="PF13353">
    <property type="entry name" value="Fer4_12"/>
    <property type="match status" value="1"/>
</dbReference>
<dbReference type="Proteomes" id="UP001165586">
    <property type="component" value="Unassembled WGS sequence"/>
</dbReference>
<organism evidence="7 8">
    <name type="scientific">Herbiconiux daphne</name>
    <dbReference type="NCBI Taxonomy" id="2970914"/>
    <lineage>
        <taxon>Bacteria</taxon>
        <taxon>Bacillati</taxon>
        <taxon>Actinomycetota</taxon>
        <taxon>Actinomycetes</taxon>
        <taxon>Micrococcales</taxon>
        <taxon>Microbacteriaceae</taxon>
        <taxon>Herbiconiux</taxon>
    </lineage>
</organism>
<proteinExistence type="predicted"/>
<evidence type="ECO:0000256" key="3">
    <source>
        <dbReference type="ARBA" id="ARBA00022691"/>
    </source>
</evidence>
<name>A0ABT2HC21_9MICO</name>
<sequence>MLNGEGIRNVLFVAGCNHGCKGCYNESTWNPNSGYPFTEAMEDRIIADLKDERINRDGLTLS</sequence>
<evidence type="ECO:0000256" key="5">
    <source>
        <dbReference type="ARBA" id="ARBA00023004"/>
    </source>
</evidence>
<keyword evidence="8" id="KW-1185">Reference proteome</keyword>
<dbReference type="InterPro" id="IPR013785">
    <property type="entry name" value="Aldolase_TIM"/>
</dbReference>
<keyword evidence="5" id="KW-0408">Iron</keyword>
<dbReference type="RefSeq" id="WP_259543914.1">
    <property type="nucleotide sequence ID" value="NZ_JANLCJ010000761.1"/>
</dbReference>
<feature type="non-terminal residue" evidence="7">
    <location>
        <position position="62"/>
    </location>
</feature>
<keyword evidence="6" id="KW-0411">Iron-sulfur</keyword>
<dbReference type="PROSITE" id="PS01087">
    <property type="entry name" value="RADICAL_ACTIVATING"/>
    <property type="match status" value="1"/>
</dbReference>
<evidence type="ECO:0000256" key="2">
    <source>
        <dbReference type="ARBA" id="ARBA00022485"/>
    </source>
</evidence>
<keyword evidence="4" id="KW-0479">Metal-binding</keyword>
<dbReference type="Gene3D" id="3.20.20.70">
    <property type="entry name" value="Aldolase class I"/>
    <property type="match status" value="1"/>
</dbReference>
<reference evidence="7" key="1">
    <citation type="submission" date="2022-08" db="EMBL/GenBank/DDBJ databases">
        <authorList>
            <person name="Deng Y."/>
            <person name="Han X.-F."/>
            <person name="Zhang Y.-Q."/>
        </authorList>
    </citation>
    <scope>NUCLEOTIDE SEQUENCE</scope>
    <source>
        <strain evidence="7">CPCC 203386</strain>
    </source>
</reference>
<accession>A0ABT2HC21</accession>
<comment type="cofactor">
    <cofactor evidence="1">
        <name>[4Fe-4S] cluster</name>
        <dbReference type="ChEBI" id="CHEBI:49883"/>
    </cofactor>
</comment>
<keyword evidence="2" id="KW-0004">4Fe-4S</keyword>
<dbReference type="InterPro" id="IPR001989">
    <property type="entry name" value="Radical_activat_CS"/>
</dbReference>
<gene>
    <name evidence="7" type="ORF">N1032_27565</name>
</gene>
<protein>
    <submittedName>
        <fullName evidence="7">4Fe-4S cluster-binding domain-containing protein</fullName>
    </submittedName>
</protein>